<accession>A0AA39CF83</accession>
<dbReference type="SUPFAM" id="SSF103378">
    <property type="entry name" value="2-methylcitrate dehydratase PrpD"/>
    <property type="match status" value="1"/>
</dbReference>
<dbReference type="InterPro" id="IPR045337">
    <property type="entry name" value="MmgE_PrpD_C"/>
</dbReference>
<dbReference type="Pfam" id="PF03972">
    <property type="entry name" value="MmgE_PrpD_N"/>
    <property type="match status" value="1"/>
</dbReference>
<evidence type="ECO:0000256" key="1">
    <source>
        <dbReference type="ARBA" id="ARBA00006174"/>
    </source>
</evidence>
<dbReference type="Gene3D" id="3.30.1330.120">
    <property type="entry name" value="2-methylcitrate dehydratase PrpD"/>
    <property type="match status" value="1"/>
</dbReference>
<dbReference type="PANTHER" id="PTHR16943">
    <property type="entry name" value="2-METHYLCITRATE DEHYDRATASE-RELATED"/>
    <property type="match status" value="1"/>
</dbReference>
<dbReference type="PANTHER" id="PTHR16943:SF8">
    <property type="entry name" value="2-METHYLCITRATE DEHYDRATASE"/>
    <property type="match status" value="1"/>
</dbReference>
<feature type="domain" description="MmgE/PrpD N-terminal" evidence="2">
    <location>
        <begin position="5"/>
        <end position="245"/>
    </location>
</feature>
<name>A0AA39CF83_9EURO</name>
<dbReference type="EMBL" id="JAPDRK010000014">
    <property type="protein sequence ID" value="KAJ9606323.1"/>
    <property type="molecule type" value="Genomic_DNA"/>
</dbReference>
<sequence length="450" mass="47437">MATLRIAEWSSSLKYTDLPPAVVDAALRSFYNWLGCALGGSNHPTTTTAIKALSPFFGKETSSILGGSARADASHAALINGIASHVHDYDDTHLETIIHPTGPVASAVLAYAEKLASEGRSVSGEDFLIALVVGIEAECKIGLSVWPKHYDIGWHITSSTGSIGAAVATSKLLSLNPSQTAHAIGIACTQVTGLREMFGTDTKSFHVGRSAQNGLLAAILASQGFTSSTIALEAKRGWVNVVGQGVNRLDEFVGSLGKVWEIEKNAFKPFPCGIVVHPVIDGCIQLHKDIKAQGLGVKDIKAVKCKVHPLVLELTGKKTPQDGLQAKFSVYHGGAVGLVLGKAGPAQYADEVVTSQEITSVRDKIDATADEKLGADEAEIVVEFQDGKQLKKHVEHAIGSLEVPITNEQLEEKFLDQVSLVLGQEGAKKASETAWGLKGAGDVAALVKAL</sequence>
<dbReference type="InterPro" id="IPR042188">
    <property type="entry name" value="MmgE/PrpD_sf_2"/>
</dbReference>
<comment type="caution">
    <text evidence="4">The sequence shown here is derived from an EMBL/GenBank/DDBJ whole genome shotgun (WGS) entry which is preliminary data.</text>
</comment>
<feature type="domain" description="MmgE/PrpD C-terminal" evidence="3">
    <location>
        <begin position="270"/>
        <end position="433"/>
    </location>
</feature>
<organism evidence="4 5">
    <name type="scientific">Cladophialophora chaetospira</name>
    <dbReference type="NCBI Taxonomy" id="386627"/>
    <lineage>
        <taxon>Eukaryota</taxon>
        <taxon>Fungi</taxon>
        <taxon>Dikarya</taxon>
        <taxon>Ascomycota</taxon>
        <taxon>Pezizomycotina</taxon>
        <taxon>Eurotiomycetes</taxon>
        <taxon>Chaetothyriomycetidae</taxon>
        <taxon>Chaetothyriales</taxon>
        <taxon>Herpotrichiellaceae</taxon>
        <taxon>Cladophialophora</taxon>
    </lineage>
</organism>
<dbReference type="InterPro" id="IPR042183">
    <property type="entry name" value="MmgE/PrpD_sf_1"/>
</dbReference>
<dbReference type="InterPro" id="IPR036148">
    <property type="entry name" value="MmgE/PrpD_sf"/>
</dbReference>
<dbReference type="Gene3D" id="1.10.4100.10">
    <property type="entry name" value="2-methylcitrate dehydratase PrpD"/>
    <property type="match status" value="1"/>
</dbReference>
<evidence type="ECO:0000313" key="4">
    <source>
        <dbReference type="EMBL" id="KAJ9606323.1"/>
    </source>
</evidence>
<dbReference type="AlphaFoldDB" id="A0AA39CF83"/>
<evidence type="ECO:0000259" key="2">
    <source>
        <dbReference type="Pfam" id="PF03972"/>
    </source>
</evidence>
<proteinExistence type="inferred from homology"/>
<evidence type="ECO:0000313" key="5">
    <source>
        <dbReference type="Proteomes" id="UP001172673"/>
    </source>
</evidence>
<protein>
    <recommendedName>
        <fullName evidence="6">MmgE/PrpD family protein</fullName>
    </recommendedName>
</protein>
<comment type="similarity">
    <text evidence="1">Belongs to the PrpD family.</text>
</comment>
<reference evidence="4" key="1">
    <citation type="submission" date="2022-10" db="EMBL/GenBank/DDBJ databases">
        <title>Culturing micro-colonial fungi from biological soil crusts in the Mojave desert and describing Neophaeococcomyces mojavensis, and introducing the new genera and species Taxawa tesnikishii.</title>
        <authorList>
            <person name="Kurbessoian T."/>
            <person name="Stajich J.E."/>
        </authorList>
    </citation>
    <scope>NUCLEOTIDE SEQUENCE</scope>
    <source>
        <strain evidence="4">TK_41</strain>
    </source>
</reference>
<gene>
    <name evidence="4" type="ORF">H2200_009284</name>
</gene>
<evidence type="ECO:0008006" key="6">
    <source>
        <dbReference type="Google" id="ProtNLM"/>
    </source>
</evidence>
<dbReference type="InterPro" id="IPR045336">
    <property type="entry name" value="MmgE_PrpD_N"/>
</dbReference>
<evidence type="ECO:0000259" key="3">
    <source>
        <dbReference type="Pfam" id="PF19305"/>
    </source>
</evidence>
<dbReference type="InterPro" id="IPR005656">
    <property type="entry name" value="MmgE_PrpD"/>
</dbReference>
<dbReference type="GO" id="GO:0016829">
    <property type="term" value="F:lyase activity"/>
    <property type="evidence" value="ECO:0007669"/>
    <property type="project" value="InterPro"/>
</dbReference>
<keyword evidence="5" id="KW-1185">Reference proteome</keyword>
<dbReference type="Pfam" id="PF19305">
    <property type="entry name" value="MmgE_PrpD_C"/>
    <property type="match status" value="1"/>
</dbReference>
<dbReference type="Proteomes" id="UP001172673">
    <property type="component" value="Unassembled WGS sequence"/>
</dbReference>